<sequence length="362" mass="42490">MKSHDIAIIGTYPPPVGGVSVHIKRLTQALNNNSINYTAYNLSKNRVEFNGNLYNVPNVKLWLIKYLFCCKDKIIHCHERNWYLIAILCIIKKIHKSKLLLTLHSFREDPEEFNWCKKLCFFYSMKNIDHFIPVGENERNKLINYISNSGNKISVISSYLRPKYKESDDKLIPQYVWDFINKAKFLISANGCIRFYRNQDLYGIDMLIELCKNLKSEGYNVSFLIAILCKEQQNDNERSYYYDLKKKIKEYKLGQDIMLYEVKDTEFYPILRRSKLFLRPTNTDAYGVSIAEALCYQVPSIASNVCKRPEGTIVFKSRNIDDLHKNVIRVIDNYSSYKEQINNINIEDNGQKLLSLYKDLII</sequence>
<dbReference type="CDD" id="cd03801">
    <property type="entry name" value="GT4_PimA-like"/>
    <property type="match status" value="1"/>
</dbReference>
<dbReference type="Proteomes" id="UP000031866">
    <property type="component" value="Chromosome"/>
</dbReference>
<evidence type="ECO:0000313" key="3">
    <source>
        <dbReference type="Proteomes" id="UP000031866"/>
    </source>
</evidence>
<gene>
    <name evidence="2" type="ORF">LF65_01180</name>
</gene>
<accession>A0A0B5Q6H5</accession>
<evidence type="ECO:0000259" key="1">
    <source>
        <dbReference type="Pfam" id="PF00534"/>
    </source>
</evidence>
<dbReference type="PANTHER" id="PTHR45871">
    <property type="entry name" value="N-ACETYLGLUCOSAMINYL-PHOSPHATIDYLINOSITOL BIOSYNTHETIC PROTEIN"/>
    <property type="match status" value="1"/>
</dbReference>
<dbReference type="EMBL" id="CP010086">
    <property type="protein sequence ID" value="AJG97794.1"/>
    <property type="molecule type" value="Genomic_DNA"/>
</dbReference>
<dbReference type="STRING" id="1520.LF65_01180"/>
<dbReference type="InterPro" id="IPR001296">
    <property type="entry name" value="Glyco_trans_1"/>
</dbReference>
<dbReference type="SUPFAM" id="SSF53756">
    <property type="entry name" value="UDP-Glycosyltransferase/glycogen phosphorylase"/>
    <property type="match status" value="1"/>
</dbReference>
<dbReference type="PANTHER" id="PTHR45871:SF1">
    <property type="entry name" value="PHOSPHATIDYLINOSITOL N-ACETYLGLUCOSAMINYLTRANSFERASE SUBUNIT A"/>
    <property type="match status" value="1"/>
</dbReference>
<name>A0A0B5Q6H5_CLOBE</name>
<feature type="domain" description="Glycosyl transferase family 1" evidence="1">
    <location>
        <begin position="202"/>
        <end position="343"/>
    </location>
</feature>
<proteinExistence type="predicted"/>
<reference evidence="3" key="1">
    <citation type="submission" date="2014-12" db="EMBL/GenBank/DDBJ databases">
        <title>Genome sequence of Clostridium beijerinckii strain 59B.</title>
        <authorList>
            <person name="Little G.T."/>
            <person name="Minton N.P."/>
        </authorList>
    </citation>
    <scope>NUCLEOTIDE SEQUENCE [LARGE SCALE GENOMIC DNA]</scope>
    <source>
        <strain evidence="3">59B</strain>
    </source>
</reference>
<dbReference type="OrthoDB" id="179766at2"/>
<dbReference type="AlphaFoldDB" id="A0A0B5Q6H5"/>
<protein>
    <recommendedName>
        <fullName evidence="1">Glycosyl transferase family 1 domain-containing protein</fullName>
    </recommendedName>
</protein>
<dbReference type="Gene3D" id="3.40.50.2000">
    <property type="entry name" value="Glycogen Phosphorylase B"/>
    <property type="match status" value="2"/>
</dbReference>
<dbReference type="KEGG" id="cbei:LF65_01180"/>
<dbReference type="RefSeq" id="WP_041894800.1">
    <property type="nucleotide sequence ID" value="NZ_CP010086.2"/>
</dbReference>
<dbReference type="Pfam" id="PF00534">
    <property type="entry name" value="Glycos_transf_1"/>
    <property type="match status" value="1"/>
</dbReference>
<dbReference type="GO" id="GO:0016757">
    <property type="term" value="F:glycosyltransferase activity"/>
    <property type="evidence" value="ECO:0007669"/>
    <property type="project" value="InterPro"/>
</dbReference>
<organism evidence="2 3">
    <name type="scientific">Clostridium beijerinckii</name>
    <name type="common">Clostridium MP</name>
    <dbReference type="NCBI Taxonomy" id="1520"/>
    <lineage>
        <taxon>Bacteria</taxon>
        <taxon>Bacillati</taxon>
        <taxon>Bacillota</taxon>
        <taxon>Clostridia</taxon>
        <taxon>Eubacteriales</taxon>
        <taxon>Clostridiaceae</taxon>
        <taxon>Clostridium</taxon>
    </lineage>
</organism>
<evidence type="ECO:0000313" key="2">
    <source>
        <dbReference type="EMBL" id="AJG97794.1"/>
    </source>
</evidence>